<gene>
    <name evidence="2" type="ORF">LPQ35_02695</name>
</gene>
<feature type="coiled-coil region" evidence="1">
    <location>
        <begin position="81"/>
        <end position="172"/>
    </location>
</feature>
<reference evidence="2 3" key="1">
    <citation type="submission" date="2021-11" db="EMBL/GenBank/DDBJ databases">
        <title>Whole genome of Geoglobus acetivorans.</title>
        <authorList>
            <person name="Liu D."/>
        </authorList>
    </citation>
    <scope>NUCLEOTIDE SEQUENCE [LARGE SCALE GENOMIC DNA]</scope>
    <source>
        <strain evidence="2 3">SBH6</strain>
    </source>
</reference>
<evidence type="ECO:0000313" key="2">
    <source>
        <dbReference type="EMBL" id="XAT64291.1"/>
    </source>
</evidence>
<dbReference type="Proteomes" id="UP001492541">
    <property type="component" value="Chromosome"/>
</dbReference>
<proteinExistence type="predicted"/>
<dbReference type="RefSeq" id="WP_193806135.1">
    <property type="nucleotide sequence ID" value="NZ_CP087714.1"/>
</dbReference>
<dbReference type="EMBL" id="CP087714">
    <property type="protein sequence ID" value="XAT64291.1"/>
    <property type="molecule type" value="Genomic_DNA"/>
</dbReference>
<sequence length="580" mass="67968">MGESETACLSSRENGNTIGEFGELRFTGNWFIDAGILGFVNLMEEVYGWDLEELQRRIREEPEVVYYGYFPFAYLFYHSKVRSVYREITNTRKTIQDLKKKRSNRLEELSKLSKKEKGLSKKEIKKIEKLESEIELIDKNLAKLERHILDNLRKLEAEKTKLKSDLFELFKKNPDFFDQPDKFKPSIEKLIEGFDLNLPADHRNFFLYNPKKDLHTSYVYLKLLLQERFDELYHFVAKLSSKKKKEGLSYEIYPDSTINPFLYSPGEFPNLGYTMPSSIKDIKHGLKLRIPVYLLLLSFSNAFTTISGRYIMFYVNEIWMAYAINKRIKKYIEKLGENISIFKVTWMSIIDELVECKAQFSLENMYLIEFGGIDNQKLTDVEFIGIPKLQAYLLLDDYIRESFNVYLSVNDGDKQVWVLEEFIKGRPLYPLILRHVEHCLTNNLRVNYRTSVYALCIDAKIREHQSTSELFGESFLTNYRQILWDVKDAYRSIGGYVQTVRQILGKDDCLQLIAAIRKGNKVSFVNYVLKKFLEKSHRNVGFIFRNIVNNDISWENYALSLVVGVLGGVSENDSGENYEE</sequence>
<keyword evidence="1" id="KW-0175">Coiled coil</keyword>
<dbReference type="GeneID" id="90448558"/>
<evidence type="ECO:0000313" key="3">
    <source>
        <dbReference type="Proteomes" id="UP001492541"/>
    </source>
</evidence>
<name>A0ABZ3H3Z8_GEOAI</name>
<keyword evidence="3" id="KW-1185">Reference proteome</keyword>
<accession>A0ABZ3H3Z8</accession>
<organism evidence="2 3">
    <name type="scientific">Geoglobus acetivorans</name>
    <dbReference type="NCBI Taxonomy" id="565033"/>
    <lineage>
        <taxon>Archaea</taxon>
        <taxon>Methanobacteriati</taxon>
        <taxon>Methanobacteriota</taxon>
        <taxon>Archaeoglobi</taxon>
        <taxon>Archaeoglobales</taxon>
        <taxon>Archaeoglobaceae</taxon>
        <taxon>Geoglobus</taxon>
    </lineage>
</organism>
<evidence type="ECO:0000256" key="1">
    <source>
        <dbReference type="SAM" id="Coils"/>
    </source>
</evidence>
<protein>
    <submittedName>
        <fullName evidence="2">Uncharacterized protein</fullName>
    </submittedName>
</protein>